<gene>
    <name evidence="2" type="ORF">GUJ93_ZPchr0013g36599</name>
</gene>
<reference evidence="2" key="2">
    <citation type="submission" date="2021-02" db="EMBL/GenBank/DDBJ databases">
        <authorList>
            <person name="Kimball J.A."/>
            <person name="Haas M.W."/>
            <person name="Macchietto M."/>
            <person name="Kono T."/>
            <person name="Duquette J."/>
            <person name="Shao M."/>
        </authorList>
    </citation>
    <scope>NUCLEOTIDE SEQUENCE</scope>
    <source>
        <tissue evidence="2">Fresh leaf tissue</tissue>
    </source>
</reference>
<dbReference type="AlphaFoldDB" id="A0A8J6C033"/>
<name>A0A8J6C033_ZIZPA</name>
<proteinExistence type="predicted"/>
<reference evidence="2" key="1">
    <citation type="journal article" date="2021" name="bioRxiv">
        <title>Whole Genome Assembly and Annotation of Northern Wild Rice, Zizania palustris L., Supports a Whole Genome Duplication in the Zizania Genus.</title>
        <authorList>
            <person name="Haas M."/>
            <person name="Kono T."/>
            <person name="Macchietto M."/>
            <person name="Millas R."/>
            <person name="McGilp L."/>
            <person name="Shao M."/>
            <person name="Duquette J."/>
            <person name="Hirsch C.N."/>
            <person name="Kimball J."/>
        </authorList>
    </citation>
    <scope>NUCLEOTIDE SEQUENCE</scope>
    <source>
        <tissue evidence="2">Fresh leaf tissue</tissue>
    </source>
</reference>
<sequence>MSALVVSDPQFNDNIRARDKIQENSSSKPSRKQKPFRFEESPGPKPPQTGGSVATRLDLSFLFCLFSSFGPGRLSDLPAVGPNYANLRLRAADLVKDLGVYVSVVIPRDGKACGPISPKGFESGPLAPKGLVLVENLDELRYEGPKETTPSGPVGVLRSGASRKPKARPSEGPRLARP</sequence>
<evidence type="ECO:0000313" key="3">
    <source>
        <dbReference type="Proteomes" id="UP000729402"/>
    </source>
</evidence>
<feature type="region of interest" description="Disordered" evidence="1">
    <location>
        <begin position="142"/>
        <end position="178"/>
    </location>
</feature>
<keyword evidence="3" id="KW-1185">Reference proteome</keyword>
<feature type="region of interest" description="Disordered" evidence="1">
    <location>
        <begin position="1"/>
        <end position="51"/>
    </location>
</feature>
<dbReference type="Proteomes" id="UP000729402">
    <property type="component" value="Unassembled WGS sequence"/>
</dbReference>
<evidence type="ECO:0000256" key="1">
    <source>
        <dbReference type="SAM" id="MobiDB-lite"/>
    </source>
</evidence>
<organism evidence="2 3">
    <name type="scientific">Zizania palustris</name>
    <name type="common">Northern wild rice</name>
    <dbReference type="NCBI Taxonomy" id="103762"/>
    <lineage>
        <taxon>Eukaryota</taxon>
        <taxon>Viridiplantae</taxon>
        <taxon>Streptophyta</taxon>
        <taxon>Embryophyta</taxon>
        <taxon>Tracheophyta</taxon>
        <taxon>Spermatophyta</taxon>
        <taxon>Magnoliopsida</taxon>
        <taxon>Liliopsida</taxon>
        <taxon>Poales</taxon>
        <taxon>Poaceae</taxon>
        <taxon>BOP clade</taxon>
        <taxon>Oryzoideae</taxon>
        <taxon>Oryzeae</taxon>
        <taxon>Zizaniinae</taxon>
        <taxon>Zizania</taxon>
    </lineage>
</organism>
<evidence type="ECO:0000313" key="2">
    <source>
        <dbReference type="EMBL" id="KAG8095743.1"/>
    </source>
</evidence>
<comment type="caution">
    <text evidence="2">The sequence shown here is derived from an EMBL/GenBank/DDBJ whole genome shotgun (WGS) entry which is preliminary data.</text>
</comment>
<dbReference type="EMBL" id="JAAALK010000079">
    <property type="protein sequence ID" value="KAG8095743.1"/>
    <property type="molecule type" value="Genomic_DNA"/>
</dbReference>
<protein>
    <submittedName>
        <fullName evidence="2">Uncharacterized protein</fullName>
    </submittedName>
</protein>
<accession>A0A8J6C033</accession>